<gene>
    <name evidence="4" type="ORF">NLU13_9075</name>
</gene>
<dbReference type="PANTHER" id="PTHR20772">
    <property type="entry name" value="PROTEIN FMP42"/>
    <property type="match status" value="1"/>
</dbReference>
<feature type="compositionally biased region" description="Polar residues" evidence="2">
    <location>
        <begin position="19"/>
        <end position="29"/>
    </location>
</feature>
<feature type="region of interest" description="Disordered" evidence="2">
    <location>
        <begin position="12"/>
        <end position="41"/>
    </location>
</feature>
<comment type="caution">
    <text evidence="4">The sequence shown here is derived from an EMBL/GenBank/DDBJ whole genome shotgun (WGS) entry which is preliminary data.</text>
</comment>
<keyword evidence="3" id="KW-1133">Transmembrane helix</keyword>
<keyword evidence="5" id="KW-1185">Reference proteome</keyword>
<name>A0AA39L3U9_SARSR</name>
<organism evidence="4 5">
    <name type="scientific">Sarocladium strictum</name>
    <name type="common">Black bundle disease fungus</name>
    <name type="synonym">Acremonium strictum</name>
    <dbReference type="NCBI Taxonomy" id="5046"/>
    <lineage>
        <taxon>Eukaryota</taxon>
        <taxon>Fungi</taxon>
        <taxon>Dikarya</taxon>
        <taxon>Ascomycota</taxon>
        <taxon>Pezizomycotina</taxon>
        <taxon>Sordariomycetes</taxon>
        <taxon>Hypocreomycetidae</taxon>
        <taxon>Hypocreales</taxon>
        <taxon>Sarocladiaceae</taxon>
        <taxon>Sarocladium</taxon>
    </lineage>
</organism>
<dbReference type="InterPro" id="IPR036259">
    <property type="entry name" value="MFS_trans_sf"/>
</dbReference>
<accession>A0AA39L3U9</accession>
<proteinExistence type="predicted"/>
<keyword evidence="3" id="KW-0472">Membrane</keyword>
<feature type="transmembrane region" description="Helical" evidence="3">
    <location>
        <begin position="145"/>
        <end position="165"/>
    </location>
</feature>
<feature type="transmembrane region" description="Helical" evidence="3">
    <location>
        <begin position="266"/>
        <end position="284"/>
    </location>
</feature>
<dbReference type="InterPro" id="IPR052599">
    <property type="entry name" value="SLC43A_AATransporter"/>
</dbReference>
<feature type="transmembrane region" description="Helical" evidence="3">
    <location>
        <begin position="451"/>
        <end position="468"/>
    </location>
</feature>
<evidence type="ECO:0000256" key="1">
    <source>
        <dbReference type="ARBA" id="ARBA00004141"/>
    </source>
</evidence>
<feature type="transmembrane region" description="Helical" evidence="3">
    <location>
        <begin position="503"/>
        <end position="522"/>
    </location>
</feature>
<sequence>MSLVQHVTQAEGFDYDGRPSNSTVNSLEPNESFDGGPQSLEATNLDDRLPEWRRLSYAPIDLTKGETPLPNAPAYKVSNAKRLAQVFTAVLACWLSAGIVFGFAALKPVLIAEGVYSDLCEQKTRHLLSEGPQVPCPKQDLRLNLFFISGSIVANVASLIAGSALDKYGRRTCWIVACAVLAIGCALMVVSFKVPSFDGYIAGNVCLAFGGTMVFVPSFQLANAFPKHSGLIVALVTGAFDASAAVFLFYRMAYEASGGRFTPEKFFLAYLLVPSFLITVEFLLMPRHAYHTVPQLQEKIEQAQDVTRDVHDSDDDISDAATLTKVRSARATRRHAKLDQIEGVLGDADERDERVKLKEARQESSGVWGVLHGVPAHRQMMTPWFILILVLTIIQMQRMNYFIATIRAQYRFMLGSDELAERINDAFDIALPVGGLAATPFIGLLLNNLGIPTVFGLMTLLIVVNSVLNCLPYMWAGYSTVIAFVIFRPMYYSSISDYATKVFGFATFGRIYGTLTFLSGLLNFFQSFLDQLTHGPLKGDPLLVNICLGALGSVFGIVLTVFTAVKGREFTRERTELKAGQERQRLLSADQGGDYGTRGAS</sequence>
<dbReference type="InterPro" id="IPR011701">
    <property type="entry name" value="MFS"/>
</dbReference>
<evidence type="ECO:0000256" key="3">
    <source>
        <dbReference type="SAM" id="Phobius"/>
    </source>
</evidence>
<feature type="transmembrane region" description="Helical" evidence="3">
    <location>
        <begin position="86"/>
        <end position="106"/>
    </location>
</feature>
<dbReference type="EMBL" id="JAPDFR010000009">
    <property type="protein sequence ID" value="KAK0383162.1"/>
    <property type="molecule type" value="Genomic_DNA"/>
</dbReference>
<evidence type="ECO:0008006" key="6">
    <source>
        <dbReference type="Google" id="ProtNLM"/>
    </source>
</evidence>
<comment type="subcellular location">
    <subcellularLocation>
        <location evidence="1">Membrane</location>
        <topology evidence="1">Multi-pass membrane protein</topology>
    </subcellularLocation>
</comment>
<reference evidence="4" key="1">
    <citation type="submission" date="2022-10" db="EMBL/GenBank/DDBJ databases">
        <title>Determination and structural analysis of whole genome sequence of Sarocladium strictum F4-1.</title>
        <authorList>
            <person name="Hu L."/>
            <person name="Jiang Y."/>
        </authorList>
    </citation>
    <scope>NUCLEOTIDE SEQUENCE</scope>
    <source>
        <strain evidence="4">F4-1</strain>
    </source>
</reference>
<dbReference type="GO" id="GO:0022857">
    <property type="term" value="F:transmembrane transporter activity"/>
    <property type="evidence" value="ECO:0007669"/>
    <property type="project" value="InterPro"/>
</dbReference>
<dbReference type="PANTHER" id="PTHR20772:SF4">
    <property type="entry name" value="HYPOTHETICAL AMINO ACID TRANSPORTER (EUROFUNG)"/>
    <property type="match status" value="1"/>
</dbReference>
<dbReference type="Gene3D" id="1.20.1250.20">
    <property type="entry name" value="MFS general substrate transporter like domains"/>
    <property type="match status" value="1"/>
</dbReference>
<dbReference type="AlphaFoldDB" id="A0AA39L3U9"/>
<feature type="transmembrane region" description="Helical" evidence="3">
    <location>
        <begin position="231"/>
        <end position="254"/>
    </location>
</feature>
<feature type="transmembrane region" description="Helical" evidence="3">
    <location>
        <begin position="172"/>
        <end position="194"/>
    </location>
</feature>
<dbReference type="GO" id="GO:0000329">
    <property type="term" value="C:fungal-type vacuole membrane"/>
    <property type="evidence" value="ECO:0007669"/>
    <property type="project" value="TreeGrafter"/>
</dbReference>
<protein>
    <recommendedName>
        <fullName evidence="6">Protein FMP42</fullName>
    </recommendedName>
</protein>
<feature type="transmembrane region" description="Helical" evidence="3">
    <location>
        <begin position="542"/>
        <end position="565"/>
    </location>
</feature>
<evidence type="ECO:0000256" key="2">
    <source>
        <dbReference type="SAM" id="MobiDB-lite"/>
    </source>
</evidence>
<keyword evidence="3" id="KW-0812">Transmembrane</keyword>
<evidence type="ECO:0000313" key="5">
    <source>
        <dbReference type="Proteomes" id="UP001175261"/>
    </source>
</evidence>
<evidence type="ECO:0000313" key="4">
    <source>
        <dbReference type="EMBL" id="KAK0383162.1"/>
    </source>
</evidence>
<dbReference type="Proteomes" id="UP001175261">
    <property type="component" value="Unassembled WGS sequence"/>
</dbReference>
<dbReference type="Pfam" id="PF07690">
    <property type="entry name" value="MFS_1"/>
    <property type="match status" value="1"/>
</dbReference>
<feature type="transmembrane region" description="Helical" evidence="3">
    <location>
        <begin position="384"/>
        <end position="406"/>
    </location>
</feature>
<feature type="transmembrane region" description="Helical" evidence="3">
    <location>
        <begin position="200"/>
        <end position="219"/>
    </location>
</feature>
<feature type="transmembrane region" description="Helical" evidence="3">
    <location>
        <begin position="474"/>
        <end position="491"/>
    </location>
</feature>
<dbReference type="SUPFAM" id="SSF103473">
    <property type="entry name" value="MFS general substrate transporter"/>
    <property type="match status" value="1"/>
</dbReference>